<dbReference type="Pfam" id="PF13828">
    <property type="entry name" value="DUF4190"/>
    <property type="match status" value="1"/>
</dbReference>
<feature type="domain" description="DUF4190" evidence="3">
    <location>
        <begin position="49"/>
        <end position="110"/>
    </location>
</feature>
<reference evidence="4 5" key="1">
    <citation type="submission" date="2016-10" db="EMBL/GenBank/DDBJ databases">
        <authorList>
            <person name="de Groot N.N."/>
        </authorList>
    </citation>
    <scope>NUCLEOTIDE SEQUENCE [LARGE SCALE GENOMIC DNA]</scope>
    <source>
        <strain evidence="4 5">CGMCC 4.3491</strain>
    </source>
</reference>
<feature type="domain" description="DUF2510" evidence="2">
    <location>
        <begin position="11"/>
        <end position="43"/>
    </location>
</feature>
<dbReference type="RefSeq" id="WP_092547758.1">
    <property type="nucleotide sequence ID" value="NZ_FNPZ01000001.1"/>
</dbReference>
<dbReference type="AlphaFoldDB" id="A0A1H3JR47"/>
<keyword evidence="1" id="KW-1133">Transmembrane helix</keyword>
<keyword evidence="1" id="KW-0472">Membrane</keyword>
<evidence type="ECO:0000313" key="4">
    <source>
        <dbReference type="EMBL" id="SDY42079.1"/>
    </source>
</evidence>
<keyword evidence="5" id="KW-1185">Reference proteome</keyword>
<keyword evidence="1" id="KW-0812">Transmembrane</keyword>
<accession>A0A1H3JR47</accession>
<dbReference type="Proteomes" id="UP000198891">
    <property type="component" value="Unassembled WGS sequence"/>
</dbReference>
<dbReference type="InterPro" id="IPR018929">
    <property type="entry name" value="DUF2510"/>
</dbReference>
<feature type="transmembrane region" description="Helical" evidence="1">
    <location>
        <begin position="54"/>
        <end position="81"/>
    </location>
</feature>
<dbReference type="OrthoDB" id="5008131at2"/>
<evidence type="ECO:0000313" key="5">
    <source>
        <dbReference type="Proteomes" id="UP000198891"/>
    </source>
</evidence>
<feature type="transmembrane region" description="Helical" evidence="1">
    <location>
        <begin position="93"/>
        <end position="118"/>
    </location>
</feature>
<name>A0A1H3JR47_9MICO</name>
<evidence type="ECO:0008006" key="6">
    <source>
        <dbReference type="Google" id="ProtNLM"/>
    </source>
</evidence>
<sequence length="125" mass="13352">MSLLPQGRIGPGWYPDPEATDVLRWWDGYRWTDDFAPRAVDPADSRNGYATASLVFGIVSIGFNVLFLPSVLAVAFGFAGLSKARRMGMGRGLAIAGIVLGAVGVMFMIALIVLVVTIRAVTVAH</sequence>
<gene>
    <name evidence="4" type="ORF">SAMN05216554_0273</name>
</gene>
<evidence type="ECO:0000259" key="3">
    <source>
        <dbReference type="Pfam" id="PF13828"/>
    </source>
</evidence>
<protein>
    <recommendedName>
        <fullName evidence="6">DUF2510 domain-containing protein</fullName>
    </recommendedName>
</protein>
<dbReference type="InterPro" id="IPR025241">
    <property type="entry name" value="DUF4190"/>
</dbReference>
<dbReference type="Pfam" id="PF10708">
    <property type="entry name" value="DUF2510"/>
    <property type="match status" value="1"/>
</dbReference>
<dbReference type="STRING" id="381665.SAMN05216554_0273"/>
<organism evidence="4 5">
    <name type="scientific">Herbiconiux ginsengi</name>
    <dbReference type="NCBI Taxonomy" id="381665"/>
    <lineage>
        <taxon>Bacteria</taxon>
        <taxon>Bacillati</taxon>
        <taxon>Actinomycetota</taxon>
        <taxon>Actinomycetes</taxon>
        <taxon>Micrococcales</taxon>
        <taxon>Microbacteriaceae</taxon>
        <taxon>Herbiconiux</taxon>
    </lineage>
</organism>
<dbReference type="EMBL" id="FNPZ01000001">
    <property type="protein sequence ID" value="SDY42079.1"/>
    <property type="molecule type" value="Genomic_DNA"/>
</dbReference>
<proteinExistence type="predicted"/>
<evidence type="ECO:0000259" key="2">
    <source>
        <dbReference type="Pfam" id="PF10708"/>
    </source>
</evidence>
<evidence type="ECO:0000256" key="1">
    <source>
        <dbReference type="SAM" id="Phobius"/>
    </source>
</evidence>